<dbReference type="GO" id="GO:0044877">
    <property type="term" value="F:protein-containing complex binding"/>
    <property type="evidence" value="ECO:0007669"/>
    <property type="project" value="TreeGrafter"/>
</dbReference>
<dbReference type="Gene3D" id="3.40.50.720">
    <property type="entry name" value="NAD(P)-binding Rossmann-like Domain"/>
    <property type="match status" value="1"/>
</dbReference>
<proteinExistence type="predicted"/>
<name>A0A1X7JTU4_9MICO</name>
<evidence type="ECO:0000259" key="1">
    <source>
        <dbReference type="Pfam" id="PF13460"/>
    </source>
</evidence>
<evidence type="ECO:0000313" key="3">
    <source>
        <dbReference type="Proteomes" id="UP000193244"/>
    </source>
</evidence>
<dbReference type="InterPro" id="IPR036291">
    <property type="entry name" value="NAD(P)-bd_dom_sf"/>
</dbReference>
<reference evidence="3" key="1">
    <citation type="submission" date="2017-04" db="EMBL/GenBank/DDBJ databases">
        <authorList>
            <person name="Varghese N."/>
            <person name="Submissions S."/>
        </authorList>
    </citation>
    <scope>NUCLEOTIDE SEQUENCE [LARGE SCALE GENOMIC DNA]</scope>
    <source>
        <strain evidence="3">VKM Ac-2510</strain>
    </source>
</reference>
<dbReference type="EMBL" id="FXAY01000002">
    <property type="protein sequence ID" value="SMG31600.1"/>
    <property type="molecule type" value="Genomic_DNA"/>
</dbReference>
<dbReference type="PANTHER" id="PTHR12126">
    <property type="entry name" value="NADH-UBIQUINONE OXIDOREDUCTASE 39 KDA SUBUNIT-RELATED"/>
    <property type="match status" value="1"/>
</dbReference>
<dbReference type="Proteomes" id="UP000193244">
    <property type="component" value="Unassembled WGS sequence"/>
</dbReference>
<dbReference type="InterPro" id="IPR016040">
    <property type="entry name" value="NAD(P)-bd_dom"/>
</dbReference>
<dbReference type="AlphaFoldDB" id="A0A1X7JTU4"/>
<sequence length="295" mass="31772">MKIAITGGAGFLGRHLAERFAPEDVVLVSRRTGIDVTDVDALAAAFAGCDAVAHCAGINREIGDQTYDKVHIEGTRAVIEAAKRAGVSRIVMLSFLRARPDCGSAYHESKWAAEEMIRSSGLEFTVLKAGMIYGHGDHLVDHLSHSVQTLPLFATVGLREKSIRPIPVSEMVDVLVASVEGRLPNVTVAVTGHEELLLSEAVRRVARLVGRRVAIVPAPVWAIRVVAQLTEWTMKVPLIAKAQATMLAEGVSVAAPPTAELPVDLQPRLDFSEEQIRAALPPRGGFRFSDLLIAK</sequence>
<dbReference type="InterPro" id="IPR051207">
    <property type="entry name" value="ComplexI_NDUFA9_subunit"/>
</dbReference>
<keyword evidence="3" id="KW-1185">Reference proteome</keyword>
<dbReference type="PANTHER" id="PTHR12126:SF11">
    <property type="entry name" value="NADH DEHYDROGENASE [UBIQUINONE] 1 ALPHA SUBCOMPLEX SUBUNIT 9, MITOCHONDRIAL"/>
    <property type="match status" value="1"/>
</dbReference>
<dbReference type="Pfam" id="PF13460">
    <property type="entry name" value="NAD_binding_10"/>
    <property type="match status" value="1"/>
</dbReference>
<evidence type="ECO:0000313" key="2">
    <source>
        <dbReference type="EMBL" id="SMG31600.1"/>
    </source>
</evidence>
<dbReference type="RefSeq" id="WP_085485023.1">
    <property type="nucleotide sequence ID" value="NZ_FXAY01000002.1"/>
</dbReference>
<gene>
    <name evidence="2" type="ORF">SAMN06296010_1819</name>
</gene>
<dbReference type="STRING" id="150121.SAMN06296010_1819"/>
<protein>
    <submittedName>
        <fullName evidence="2">NADH dehydrogenase</fullName>
    </submittedName>
</protein>
<dbReference type="OrthoDB" id="9771302at2"/>
<accession>A0A1X7JTU4</accession>
<feature type="domain" description="NAD(P)-binding" evidence="1">
    <location>
        <begin position="34"/>
        <end position="132"/>
    </location>
</feature>
<organism evidence="2 3">
    <name type="scientific">Agreia pratensis</name>
    <dbReference type="NCBI Taxonomy" id="150121"/>
    <lineage>
        <taxon>Bacteria</taxon>
        <taxon>Bacillati</taxon>
        <taxon>Actinomycetota</taxon>
        <taxon>Actinomycetes</taxon>
        <taxon>Micrococcales</taxon>
        <taxon>Microbacteriaceae</taxon>
        <taxon>Agreia</taxon>
    </lineage>
</organism>
<dbReference type="SUPFAM" id="SSF51735">
    <property type="entry name" value="NAD(P)-binding Rossmann-fold domains"/>
    <property type="match status" value="1"/>
</dbReference>